<feature type="compositionally biased region" description="Basic and acidic residues" evidence="1">
    <location>
        <begin position="290"/>
        <end position="303"/>
    </location>
</feature>
<dbReference type="AlphaFoldDB" id="A0A8T2MBN1"/>
<evidence type="ECO:0000313" key="4">
    <source>
        <dbReference type="Proteomes" id="UP000752171"/>
    </source>
</evidence>
<feature type="compositionally biased region" description="Low complexity" evidence="1">
    <location>
        <begin position="1"/>
        <end position="35"/>
    </location>
</feature>
<feature type="compositionally biased region" description="Basic and acidic residues" evidence="1">
    <location>
        <begin position="53"/>
        <end position="64"/>
    </location>
</feature>
<feature type="compositionally biased region" description="Polar residues" evidence="1">
    <location>
        <begin position="619"/>
        <end position="641"/>
    </location>
</feature>
<dbReference type="EMBL" id="JAICCE010000003">
    <property type="protein sequence ID" value="KAG9279262.1"/>
    <property type="molecule type" value="Genomic_DNA"/>
</dbReference>
<evidence type="ECO:0000313" key="3">
    <source>
        <dbReference type="EMBL" id="KAG9279262.1"/>
    </source>
</evidence>
<feature type="region of interest" description="Disordered" evidence="1">
    <location>
        <begin position="274"/>
        <end position="394"/>
    </location>
</feature>
<feature type="domain" description="BTB/POZ" evidence="2">
    <location>
        <begin position="785"/>
        <end position="828"/>
    </location>
</feature>
<dbReference type="PANTHER" id="PTHR22427:SF8">
    <property type="entry name" value="PROLINE-RICH PROTEIN 36"/>
    <property type="match status" value="1"/>
</dbReference>
<evidence type="ECO:0000256" key="1">
    <source>
        <dbReference type="SAM" id="MobiDB-lite"/>
    </source>
</evidence>
<dbReference type="Pfam" id="PF15363">
    <property type="entry name" value="BTBD8_C"/>
    <property type="match status" value="1"/>
</dbReference>
<protein>
    <submittedName>
        <fullName evidence="3">Microtubule-associated protein 1B-like</fullName>
    </submittedName>
</protein>
<feature type="region of interest" description="Disordered" evidence="1">
    <location>
        <begin position="406"/>
        <end position="463"/>
    </location>
</feature>
<name>A0A8T2MBN1_ASTMX</name>
<feature type="region of interest" description="Disordered" evidence="1">
    <location>
        <begin position="596"/>
        <end position="695"/>
    </location>
</feature>
<feature type="region of interest" description="Disordered" evidence="1">
    <location>
        <begin position="558"/>
        <end position="579"/>
    </location>
</feature>
<evidence type="ECO:0000259" key="2">
    <source>
        <dbReference type="Pfam" id="PF15363"/>
    </source>
</evidence>
<feature type="compositionally biased region" description="Basic and acidic residues" evidence="1">
    <location>
        <begin position="112"/>
        <end position="121"/>
    </location>
</feature>
<organism evidence="3 4">
    <name type="scientific">Astyanax mexicanus</name>
    <name type="common">Blind cave fish</name>
    <name type="synonym">Astyanax fasciatus mexicanus</name>
    <dbReference type="NCBI Taxonomy" id="7994"/>
    <lineage>
        <taxon>Eukaryota</taxon>
        <taxon>Metazoa</taxon>
        <taxon>Chordata</taxon>
        <taxon>Craniata</taxon>
        <taxon>Vertebrata</taxon>
        <taxon>Euteleostomi</taxon>
        <taxon>Actinopterygii</taxon>
        <taxon>Neopterygii</taxon>
        <taxon>Teleostei</taxon>
        <taxon>Ostariophysi</taxon>
        <taxon>Characiformes</taxon>
        <taxon>Characoidei</taxon>
        <taxon>Acestrorhamphidae</taxon>
        <taxon>Acestrorhamphinae</taxon>
        <taxon>Astyanax</taxon>
    </lineage>
</organism>
<feature type="compositionally biased region" description="Polar residues" evidence="1">
    <location>
        <begin position="65"/>
        <end position="95"/>
    </location>
</feature>
<feature type="compositionally biased region" description="Polar residues" evidence="1">
    <location>
        <begin position="441"/>
        <end position="451"/>
    </location>
</feature>
<reference evidence="3 4" key="1">
    <citation type="submission" date="2021-07" db="EMBL/GenBank/DDBJ databases">
        <authorList>
            <person name="Imarazene B."/>
            <person name="Zahm M."/>
            <person name="Klopp C."/>
            <person name="Cabau C."/>
            <person name="Beille S."/>
            <person name="Jouanno E."/>
            <person name="Castinel A."/>
            <person name="Lluch J."/>
            <person name="Gil L."/>
            <person name="Kuchtly C."/>
            <person name="Lopez Roques C."/>
            <person name="Donnadieu C."/>
            <person name="Parrinello H."/>
            <person name="Journot L."/>
            <person name="Du K."/>
            <person name="Schartl M."/>
            <person name="Retaux S."/>
            <person name="Guiguen Y."/>
        </authorList>
    </citation>
    <scope>NUCLEOTIDE SEQUENCE [LARGE SCALE GENOMIC DNA]</scope>
    <source>
        <strain evidence="3">Pach_M1</strain>
        <tissue evidence="3">Testis</tissue>
    </source>
</reference>
<feature type="region of interest" description="Disordered" evidence="1">
    <location>
        <begin position="1"/>
        <end position="124"/>
    </location>
</feature>
<accession>A0A8T2MBN1</accession>
<comment type="caution">
    <text evidence="3">The sequence shown here is derived from an EMBL/GenBank/DDBJ whole genome shotgun (WGS) entry which is preliminary data.</text>
</comment>
<gene>
    <name evidence="3" type="primary">PRR36</name>
    <name evidence="3" type="ORF">AMEX_G4777</name>
</gene>
<feature type="compositionally biased region" description="Low complexity" evidence="1">
    <location>
        <begin position="382"/>
        <end position="394"/>
    </location>
</feature>
<feature type="compositionally biased region" description="Acidic residues" evidence="1">
    <location>
        <begin position="406"/>
        <end position="422"/>
    </location>
</feature>
<dbReference type="InterPro" id="IPR027907">
    <property type="entry name" value="BTBD8_C"/>
</dbReference>
<feature type="non-terminal residue" evidence="3">
    <location>
        <position position="1"/>
    </location>
</feature>
<sequence>TTPAAKKPAASPLTRPASTKPSKPDTPKAATPAKPESISKKPSTPSKAAGDAKTNKPKDIKSASKEVTASPKTPSAKNSTAKMTSPKKTVGSSTPMPVKRGPKAAAVAAEPAPKESEKKEVSSAMEATPSLDAVATATAVAAAAAVAAVTVATAADSFTTEATNEPEVQSEPVSLLPEVQSEPVSLLPEVHSDPVSLLPEVQSEPVSLLPEVKSELAPQSKSELAPEPSSELQLDTKFEITTEAQTDILLESELLPEPKSELAAERQSEVLLETECEVAPEPESEVATEPEPKEPEVLWRTESEVAPEPKSILAPEPEPEPELAPEPQTEYLMETESEVAPEPKYEVEPQSEIMWGTEPKLAPEPQSEVLLETESEYKPEPLAETTPEPTFEPTVPASIEHMMHDSEDDQDVPEVTEEETVEDTVPQPTELDVVNFKEPTGATSPLGTTVMSPPSSPAPASPLPVEAQISAPLLDMHAPVDPWAESQSMFSDGLTEDGLEQDDVRAHGDLLTTAELAEEEPEPEVEEKPFSLGVEPNLLTWGTSNPFADTWAQPTSIHLTSGPLDIGEADPEMPNKSPAEAWLEKPLGQLAEPHHEMHKEMDNSVPVDGSNLGVPAVGMSQSSTLSGTALAAHSSSETSTPEELRDYDSSSGVESRSDKQQTPAPGTAPAAASPDPATAGAREEPTLTPSPSSGLCTIYEAMETSEDEDEDRIPRQIFPAEMPLRAANGNLRRPPPRELDWNTKVDMVQQLINQALLLEGEDGCPPLLYLPGQGGGILSPLESSLWPHILPQLSPTSATITAVSSYSPTSQGSVPQGDWTVVELETHH</sequence>
<feature type="compositionally biased region" description="Low complexity" evidence="1">
    <location>
        <begin position="662"/>
        <end position="680"/>
    </location>
</feature>
<dbReference type="PANTHER" id="PTHR22427">
    <property type="entry name" value="GH15728P"/>
    <property type="match status" value="1"/>
</dbReference>
<feature type="compositionally biased region" description="Acidic residues" evidence="1">
    <location>
        <begin position="274"/>
        <end position="288"/>
    </location>
</feature>
<proteinExistence type="predicted"/>
<feature type="region of interest" description="Disordered" evidence="1">
    <location>
        <begin position="213"/>
        <end position="234"/>
    </location>
</feature>
<dbReference type="Proteomes" id="UP000752171">
    <property type="component" value="Unassembled WGS sequence"/>
</dbReference>